<keyword evidence="8" id="KW-0809">Transit peptide</keyword>
<evidence type="ECO:0000256" key="5">
    <source>
        <dbReference type="ARBA" id="ARBA00019378"/>
    </source>
</evidence>
<comment type="caution">
    <text evidence="18">The sequence shown here is derived from an EMBL/GenBank/DDBJ whole genome shotgun (WGS) entry which is preliminary data.</text>
</comment>
<evidence type="ECO:0000256" key="6">
    <source>
        <dbReference type="ARBA" id="ARBA00022532"/>
    </source>
</evidence>
<dbReference type="NCBIfam" id="TIGR01340">
    <property type="entry name" value="aconitase_mito"/>
    <property type="match status" value="1"/>
</dbReference>
<dbReference type="FunFam" id="3.40.1060.10:FF:000001">
    <property type="entry name" value="Aconitate hydratase, mitochondrial"/>
    <property type="match status" value="1"/>
</dbReference>
<dbReference type="FunFam" id="3.30.499.10:FF:000004">
    <property type="entry name" value="Aconitate hydratase, mitochondrial"/>
    <property type="match status" value="1"/>
</dbReference>
<dbReference type="PROSITE" id="PS00450">
    <property type="entry name" value="ACONITASE_1"/>
    <property type="match status" value="1"/>
</dbReference>
<feature type="domain" description="Aconitase A/isopropylmalate dehydratase small subunit swivel" evidence="17">
    <location>
        <begin position="558"/>
        <end position="686"/>
    </location>
</feature>
<evidence type="ECO:0000256" key="11">
    <source>
        <dbReference type="ARBA" id="ARBA00023239"/>
    </source>
</evidence>
<dbReference type="SUPFAM" id="SSF53732">
    <property type="entry name" value="Aconitase iron-sulfur domain"/>
    <property type="match status" value="1"/>
</dbReference>
<feature type="domain" description="Aconitase/3-isopropylmalate dehydratase large subunit alpha/beta/alpha" evidence="16">
    <location>
        <begin position="34"/>
        <end position="477"/>
    </location>
</feature>
<evidence type="ECO:0000256" key="4">
    <source>
        <dbReference type="ARBA" id="ARBA00012926"/>
    </source>
</evidence>
<name>A0A6I2MKX1_9FLAO</name>
<dbReference type="Gene3D" id="3.20.19.10">
    <property type="entry name" value="Aconitase, domain 4"/>
    <property type="match status" value="1"/>
</dbReference>
<dbReference type="NCBIfam" id="NF005558">
    <property type="entry name" value="PRK07229.1"/>
    <property type="match status" value="1"/>
</dbReference>
<evidence type="ECO:0000256" key="8">
    <source>
        <dbReference type="ARBA" id="ARBA00022946"/>
    </source>
</evidence>
<dbReference type="EC" id="4.2.1.3" evidence="4"/>
<protein>
    <recommendedName>
        <fullName evidence="5">Aconitate hydratase A</fullName>
        <ecNumber evidence="4">4.2.1.3</ecNumber>
    </recommendedName>
    <alternativeName>
        <fullName evidence="13">Citrate hydro-lyase</fullName>
    </alternativeName>
    <alternativeName>
        <fullName evidence="15">Iron-responsive protein-like</fullName>
    </alternativeName>
    <alternativeName>
        <fullName evidence="14">RNA-binding protein</fullName>
    </alternativeName>
</protein>
<dbReference type="PANTHER" id="PTHR43160">
    <property type="entry name" value="ACONITATE HYDRATASE B"/>
    <property type="match status" value="1"/>
</dbReference>
<comment type="similarity">
    <text evidence="3">Belongs to the aconitase/IPM isomerase family.</text>
</comment>
<keyword evidence="9" id="KW-0408">Iron</keyword>
<comment type="pathway">
    <text evidence="2">Carbohydrate metabolism; tricarboxylic acid cycle; isocitrate from oxaloacetate: step 2/2.</text>
</comment>
<dbReference type="PANTHER" id="PTHR43160:SF3">
    <property type="entry name" value="ACONITATE HYDRATASE, MITOCHONDRIAL"/>
    <property type="match status" value="1"/>
</dbReference>
<dbReference type="InterPro" id="IPR006248">
    <property type="entry name" value="Aconitase_mito-like"/>
</dbReference>
<dbReference type="GO" id="GO:0003994">
    <property type="term" value="F:aconitate hydratase activity"/>
    <property type="evidence" value="ECO:0007669"/>
    <property type="project" value="UniProtKB-EC"/>
</dbReference>
<evidence type="ECO:0000256" key="9">
    <source>
        <dbReference type="ARBA" id="ARBA00023004"/>
    </source>
</evidence>
<dbReference type="PRINTS" id="PR00415">
    <property type="entry name" value="ACONITASE"/>
</dbReference>
<dbReference type="InterPro" id="IPR015932">
    <property type="entry name" value="Aconitase_dom2"/>
</dbReference>
<evidence type="ECO:0000256" key="1">
    <source>
        <dbReference type="ARBA" id="ARBA00001966"/>
    </source>
</evidence>
<dbReference type="RefSeq" id="WP_154366333.1">
    <property type="nucleotide sequence ID" value="NZ_WKJH01000006.1"/>
</dbReference>
<evidence type="ECO:0000256" key="2">
    <source>
        <dbReference type="ARBA" id="ARBA00004717"/>
    </source>
</evidence>
<evidence type="ECO:0000256" key="3">
    <source>
        <dbReference type="ARBA" id="ARBA00007185"/>
    </source>
</evidence>
<evidence type="ECO:0000256" key="7">
    <source>
        <dbReference type="ARBA" id="ARBA00022723"/>
    </source>
</evidence>
<sequence length="755" mass="81712">MAFDIEMIKSVYSKMAERVDKAREIVGKPLTLSEKILYSHLWDGEPSTAFVRGKDYVDFAPDRIACQDATAQMALLQFMQAGKAKVAVPTTVHCDHLIQAKSGATADLKIANSTSAEVFDFLESVSNKYGIGFWKPGAGIIHQVVLENYAFPGGMMIGTDSHTVNAGGLGMVAIGVGGADAVDVMAGMAWELKFPKLIGVKLTGNISGWTSAKDVILKVAGILTVKGGTGAIIEYFGEGAKNLSCTGKGTICNMGAEVGATTSTFGYDDSMERYLRATDRNDVADAANAVRGYLTADDEVYANPEQYFDEIIEINLDELRPHLNGPFTPDLATPVGELGKKARENDWPLQVDWGLIGSCTNSSYEDLSRAASIAKQAVDKKIKPKSDFGINPGSEQIRYTAERDGLLETFENLGATVFTNACGPCIGQWDRSDLKGEEKNTIVHSFNRNFSKRADGNPNTHAFVGSPEMVAAIAISGRLDFDPMHDTLINEDGEEVKLDEPMGIELPPQGFAVEDAGYLEPDEDGSGVEVKVSPTSERLQLLDPFVPITPEQLQGVKLLIKAFGKCTTDHISMAGPWLRFRGHLDNIANNTLIGAVNAFNKKTNFVKNQLTGEYGGVPDTQRAYKAAGIKSIVVGDHNYGEGSSREHAAMQPRHLGVAAVLVKSFARIHETNLKKQGMLGLTFANESDYDLIQEDDTFNFVDIADFAPGKPLTIEVVHADGSKNTIMANHTYNDSQIGWFKEGSALNVIKRENAA</sequence>
<dbReference type="FunFam" id="3.30.499.10:FF:000003">
    <property type="entry name" value="Aconitate hydratase, mitochondrial"/>
    <property type="match status" value="1"/>
</dbReference>
<keyword evidence="10" id="KW-0411">Iron-sulfur</keyword>
<dbReference type="InterPro" id="IPR050926">
    <property type="entry name" value="Aconitase/IPM_isomerase"/>
</dbReference>
<keyword evidence="19" id="KW-1185">Reference proteome</keyword>
<dbReference type="Pfam" id="PF00330">
    <property type="entry name" value="Aconitase"/>
    <property type="match status" value="1"/>
</dbReference>
<dbReference type="Pfam" id="PF00694">
    <property type="entry name" value="Aconitase_C"/>
    <property type="match status" value="1"/>
</dbReference>
<dbReference type="GO" id="GO:0005829">
    <property type="term" value="C:cytosol"/>
    <property type="evidence" value="ECO:0007669"/>
    <property type="project" value="TreeGrafter"/>
</dbReference>
<gene>
    <name evidence="18" type="ORF">GJ691_09735</name>
</gene>
<dbReference type="Gene3D" id="3.30.499.10">
    <property type="entry name" value="Aconitase, domain 3"/>
    <property type="match status" value="2"/>
</dbReference>
<dbReference type="InterPro" id="IPR018136">
    <property type="entry name" value="Aconitase_4Fe-4S_BS"/>
</dbReference>
<keyword evidence="7" id="KW-0479">Metal-binding</keyword>
<dbReference type="OrthoDB" id="9764318at2"/>
<evidence type="ECO:0000256" key="14">
    <source>
        <dbReference type="ARBA" id="ARBA00031081"/>
    </source>
</evidence>
<evidence type="ECO:0000259" key="16">
    <source>
        <dbReference type="Pfam" id="PF00330"/>
    </source>
</evidence>
<dbReference type="Gene3D" id="3.40.1060.10">
    <property type="entry name" value="Aconitase, Domain 2"/>
    <property type="match status" value="1"/>
</dbReference>
<dbReference type="GO" id="GO:0006099">
    <property type="term" value="P:tricarboxylic acid cycle"/>
    <property type="evidence" value="ECO:0007669"/>
    <property type="project" value="UniProtKB-UniPathway"/>
</dbReference>
<dbReference type="Proteomes" id="UP000443153">
    <property type="component" value="Unassembled WGS sequence"/>
</dbReference>
<dbReference type="EMBL" id="WKJH01000006">
    <property type="protein sequence ID" value="MRX64451.1"/>
    <property type="molecule type" value="Genomic_DNA"/>
</dbReference>
<dbReference type="InterPro" id="IPR036008">
    <property type="entry name" value="Aconitase_4Fe-4S_dom"/>
</dbReference>
<evidence type="ECO:0000256" key="15">
    <source>
        <dbReference type="ARBA" id="ARBA00031977"/>
    </source>
</evidence>
<dbReference type="InterPro" id="IPR000573">
    <property type="entry name" value="AconitaseA/IPMdHydase_ssu_swvl"/>
</dbReference>
<dbReference type="FunFam" id="3.20.19.10:FF:000002">
    <property type="entry name" value="Aconitate hydratase, mitochondrial"/>
    <property type="match status" value="1"/>
</dbReference>
<comment type="catalytic activity">
    <reaction evidence="12">
        <text>citrate = D-threo-isocitrate</text>
        <dbReference type="Rhea" id="RHEA:10336"/>
        <dbReference type="ChEBI" id="CHEBI:15562"/>
        <dbReference type="ChEBI" id="CHEBI:16947"/>
        <dbReference type="EC" id="4.2.1.3"/>
    </reaction>
</comment>
<dbReference type="GO" id="GO:0046872">
    <property type="term" value="F:metal ion binding"/>
    <property type="evidence" value="ECO:0007669"/>
    <property type="project" value="UniProtKB-KW"/>
</dbReference>
<evidence type="ECO:0000256" key="10">
    <source>
        <dbReference type="ARBA" id="ARBA00023014"/>
    </source>
</evidence>
<dbReference type="InterPro" id="IPR001030">
    <property type="entry name" value="Acoase/IPM_deHydtase_lsu_aba"/>
</dbReference>
<comment type="cofactor">
    <cofactor evidence="1">
        <name>[4Fe-4S] cluster</name>
        <dbReference type="ChEBI" id="CHEBI:49883"/>
    </cofactor>
</comment>
<dbReference type="GO" id="GO:0051539">
    <property type="term" value="F:4 iron, 4 sulfur cluster binding"/>
    <property type="evidence" value="ECO:0007669"/>
    <property type="project" value="InterPro"/>
</dbReference>
<accession>A0A6I2MKX1</accession>
<dbReference type="PROSITE" id="PS01244">
    <property type="entry name" value="ACONITASE_2"/>
    <property type="match status" value="1"/>
</dbReference>
<dbReference type="AlphaFoldDB" id="A0A6I2MKX1"/>
<evidence type="ECO:0000313" key="18">
    <source>
        <dbReference type="EMBL" id="MRX64451.1"/>
    </source>
</evidence>
<dbReference type="InterPro" id="IPR015931">
    <property type="entry name" value="Acnase/IPM_dHydase_lsu_aba_1/3"/>
</dbReference>
<evidence type="ECO:0000256" key="12">
    <source>
        <dbReference type="ARBA" id="ARBA00023501"/>
    </source>
</evidence>
<evidence type="ECO:0000259" key="17">
    <source>
        <dbReference type="Pfam" id="PF00694"/>
    </source>
</evidence>
<evidence type="ECO:0000313" key="19">
    <source>
        <dbReference type="Proteomes" id="UP000443153"/>
    </source>
</evidence>
<reference evidence="18 19" key="1">
    <citation type="submission" date="2019-11" db="EMBL/GenBank/DDBJ databases">
        <title>Maribacter lutea sp. nov., a marine bacterium isolated from intertidal sand.</title>
        <authorList>
            <person name="Liu A."/>
        </authorList>
    </citation>
    <scope>NUCLEOTIDE SEQUENCE [LARGE SCALE GENOMIC DNA]</scope>
    <source>
        <strain evidence="18 19">RZ05</strain>
    </source>
</reference>
<proteinExistence type="inferred from homology"/>
<keyword evidence="6" id="KW-0816">Tricarboxylic acid cycle</keyword>
<dbReference type="InterPro" id="IPR015928">
    <property type="entry name" value="Aconitase/3IPM_dehydase_swvl"/>
</dbReference>
<dbReference type="SUPFAM" id="SSF52016">
    <property type="entry name" value="LeuD/IlvD-like"/>
    <property type="match status" value="1"/>
</dbReference>
<dbReference type="UniPathway" id="UPA00223">
    <property type="reaction ID" value="UER00718"/>
</dbReference>
<keyword evidence="11 18" id="KW-0456">Lyase</keyword>
<organism evidence="18 19">
    <name type="scientific">Maribacter luteus</name>
    <dbReference type="NCBI Taxonomy" id="2594478"/>
    <lineage>
        <taxon>Bacteria</taxon>
        <taxon>Pseudomonadati</taxon>
        <taxon>Bacteroidota</taxon>
        <taxon>Flavobacteriia</taxon>
        <taxon>Flavobacteriales</taxon>
        <taxon>Flavobacteriaceae</taxon>
        <taxon>Maribacter</taxon>
    </lineage>
</organism>
<evidence type="ECO:0000256" key="13">
    <source>
        <dbReference type="ARBA" id="ARBA00029682"/>
    </source>
</evidence>